<keyword evidence="2" id="KW-0479">Metal-binding</keyword>
<dbReference type="InterPro" id="IPR036866">
    <property type="entry name" value="RibonucZ/Hydroxyglut_hydro"/>
</dbReference>
<dbReference type="EMBL" id="SMTL01000001">
    <property type="protein sequence ID" value="TDK39229.1"/>
    <property type="molecule type" value="Genomic_DNA"/>
</dbReference>
<comment type="caution">
    <text evidence="7">The sequence shown here is derived from an EMBL/GenBank/DDBJ whole genome shotgun (WGS) entry which is preliminary data.</text>
</comment>
<evidence type="ECO:0000256" key="2">
    <source>
        <dbReference type="ARBA" id="ARBA00022723"/>
    </source>
</evidence>
<dbReference type="SMART" id="SM00849">
    <property type="entry name" value="Lactamase_B"/>
    <property type="match status" value="1"/>
</dbReference>
<dbReference type="Pfam" id="PF00753">
    <property type="entry name" value="Lactamase_B"/>
    <property type="match status" value="1"/>
</dbReference>
<dbReference type="Gene3D" id="3.60.15.10">
    <property type="entry name" value="Ribonuclease Z/Hydroxyacylglutathione hydrolase-like"/>
    <property type="match status" value="1"/>
</dbReference>
<dbReference type="GO" id="GO:0016787">
    <property type="term" value="F:hydrolase activity"/>
    <property type="evidence" value="ECO:0007669"/>
    <property type="project" value="UniProtKB-KW"/>
</dbReference>
<dbReference type="InterPro" id="IPR001279">
    <property type="entry name" value="Metallo-B-lactamas"/>
</dbReference>
<proteinExistence type="inferred from homology"/>
<dbReference type="AlphaFoldDB" id="A0A4R5UN55"/>
<gene>
    <name evidence="7" type="ORF">E2F50_03650</name>
</gene>
<feature type="domain" description="Metallo-beta-lactamase" evidence="6">
    <location>
        <begin position="83"/>
        <end position="286"/>
    </location>
</feature>
<evidence type="ECO:0000256" key="5">
    <source>
        <dbReference type="SAM" id="SignalP"/>
    </source>
</evidence>
<dbReference type="PANTHER" id="PTHR42978:SF6">
    <property type="entry name" value="QUORUM-QUENCHING LACTONASE YTNP-RELATED"/>
    <property type="match status" value="1"/>
</dbReference>
<dbReference type="CDD" id="cd07720">
    <property type="entry name" value="OPHC2-like_MBL-fold"/>
    <property type="match status" value="1"/>
</dbReference>
<protein>
    <submittedName>
        <fullName evidence="7">MBL fold metallo-hydrolase</fullName>
    </submittedName>
</protein>
<evidence type="ECO:0000256" key="4">
    <source>
        <dbReference type="ARBA" id="ARBA00022833"/>
    </source>
</evidence>
<evidence type="ECO:0000259" key="6">
    <source>
        <dbReference type="SMART" id="SM00849"/>
    </source>
</evidence>
<evidence type="ECO:0000256" key="1">
    <source>
        <dbReference type="ARBA" id="ARBA00007749"/>
    </source>
</evidence>
<keyword evidence="8" id="KW-1185">Reference proteome</keyword>
<sequence>MSFSTLVSLLVLVPCGNHAYTRNRTMQDPHDLRPLRYGDFELTLASDGIIVLPAAIVVPDAPETERPYWLARLGGGWGSAPMSAHVPVLRKGDDVILVDAGSGRSFQDTAGNLVENLRLHGIIPQDVTKIVFTHMHPDHVGGMIDGEGAAVFANASYFVGQAEYAFWRDPEFKGRRPESLHAFADLAVKCFSAMGDSLTLLRDGQEVVEGLVARATPGHTPGHLSLHLHGGEGLFIVGDAITNPLVPFENPDWGFGFDVDRDIGVRTRKRLLDELAASSYDVLGYHWLGSGLGRVERSGRTYRFVAA</sequence>
<keyword evidence="3 7" id="KW-0378">Hydrolase</keyword>
<dbReference type="Proteomes" id="UP000295238">
    <property type="component" value="Unassembled WGS sequence"/>
</dbReference>
<dbReference type="PANTHER" id="PTHR42978">
    <property type="entry name" value="QUORUM-QUENCHING LACTONASE YTNP-RELATED-RELATED"/>
    <property type="match status" value="1"/>
</dbReference>
<dbReference type="InterPro" id="IPR051013">
    <property type="entry name" value="MBL_superfamily_lactonases"/>
</dbReference>
<keyword evidence="5" id="KW-0732">Signal</keyword>
<dbReference type="SUPFAM" id="SSF56281">
    <property type="entry name" value="Metallo-hydrolase/oxidoreductase"/>
    <property type="match status" value="1"/>
</dbReference>
<organism evidence="7 8">
    <name type="scientific">Rhizobium deserti</name>
    <dbReference type="NCBI Taxonomy" id="2547961"/>
    <lineage>
        <taxon>Bacteria</taxon>
        <taxon>Pseudomonadati</taxon>
        <taxon>Pseudomonadota</taxon>
        <taxon>Alphaproteobacteria</taxon>
        <taxon>Hyphomicrobiales</taxon>
        <taxon>Rhizobiaceae</taxon>
        <taxon>Rhizobium/Agrobacterium group</taxon>
        <taxon>Rhizobium</taxon>
    </lineage>
</organism>
<evidence type="ECO:0000313" key="7">
    <source>
        <dbReference type="EMBL" id="TDK39229.1"/>
    </source>
</evidence>
<evidence type="ECO:0000313" key="8">
    <source>
        <dbReference type="Proteomes" id="UP000295238"/>
    </source>
</evidence>
<name>A0A4R5UN55_9HYPH</name>
<keyword evidence="4" id="KW-0862">Zinc</keyword>
<comment type="similarity">
    <text evidence="1">Belongs to the metallo-beta-lactamase superfamily.</text>
</comment>
<feature type="signal peptide" evidence="5">
    <location>
        <begin position="1"/>
        <end position="19"/>
    </location>
</feature>
<reference evidence="7 8" key="1">
    <citation type="submission" date="2019-03" db="EMBL/GenBank/DDBJ databases">
        <title>Rhizobium sp. nov., an bacterium isolated from biocrust in Mu Us Desert.</title>
        <authorList>
            <person name="Lixiong L."/>
        </authorList>
    </citation>
    <scope>NUCLEOTIDE SEQUENCE [LARGE SCALE GENOMIC DNA]</scope>
    <source>
        <strain evidence="7 8">SPY-1</strain>
    </source>
</reference>
<evidence type="ECO:0000256" key="3">
    <source>
        <dbReference type="ARBA" id="ARBA00022801"/>
    </source>
</evidence>
<accession>A0A4R5UN55</accession>
<feature type="chain" id="PRO_5020902195" evidence="5">
    <location>
        <begin position="20"/>
        <end position="307"/>
    </location>
</feature>
<dbReference type="GO" id="GO:0046872">
    <property type="term" value="F:metal ion binding"/>
    <property type="evidence" value="ECO:0007669"/>
    <property type="project" value="UniProtKB-KW"/>
</dbReference>